<feature type="compositionally biased region" description="Low complexity" evidence="1">
    <location>
        <begin position="209"/>
        <end position="218"/>
    </location>
</feature>
<feature type="region of interest" description="Disordered" evidence="1">
    <location>
        <begin position="185"/>
        <end position="218"/>
    </location>
</feature>
<dbReference type="EMBL" id="CAICTM010000241">
    <property type="protein sequence ID" value="CAB9505752.1"/>
    <property type="molecule type" value="Genomic_DNA"/>
</dbReference>
<keyword evidence="2" id="KW-0812">Transmembrane</keyword>
<feature type="compositionally biased region" description="Basic and acidic residues" evidence="1">
    <location>
        <begin position="96"/>
        <end position="109"/>
    </location>
</feature>
<feature type="compositionally biased region" description="Polar residues" evidence="1">
    <location>
        <begin position="112"/>
        <end position="122"/>
    </location>
</feature>
<evidence type="ECO:0000313" key="4">
    <source>
        <dbReference type="Proteomes" id="UP001153069"/>
    </source>
</evidence>
<keyword evidence="2" id="KW-0472">Membrane</keyword>
<protein>
    <recommendedName>
        <fullName evidence="5">Transmembrane protein</fullName>
    </recommendedName>
</protein>
<dbReference type="AlphaFoldDB" id="A0A9N8HAH6"/>
<reference evidence="3" key="1">
    <citation type="submission" date="2020-06" db="EMBL/GenBank/DDBJ databases">
        <authorList>
            <consortium name="Plant Systems Biology data submission"/>
        </authorList>
    </citation>
    <scope>NUCLEOTIDE SEQUENCE</scope>
    <source>
        <strain evidence="3">D6</strain>
    </source>
</reference>
<name>A0A9N8HAH6_9STRA</name>
<evidence type="ECO:0008006" key="5">
    <source>
        <dbReference type="Google" id="ProtNLM"/>
    </source>
</evidence>
<sequence length="834" mass="93198">MEGSSATGISTEYDFFQAVIDESLAVMEGTTDNNGNGAAAPATVSPPTRKRKRTKKKTSSSSNGKNKNNGGASASSSHVAILSSSPDEESDDSSEEPPKKKLAVEKKLDVYTATTETGTASKKSMRTPPPSLLASPATPAKPTEDDIPCPLEHVLPTPPTLVHHTAHGTNLQPRRLFTQSPTLGLHQPQQQQQEPMKPQNKDTTEKPHSSSNSNNNNHHWTRQVHTFLVILSWTYVVTLCVWSVHQRNNNNVPDTSSNICFRNNVHVRDKYKGVCAAPAAADPTTFADCPKHALCWGGQVHDCRFGGGPDDVEFDQDDLEQYYYYEYSPTEARCRLTNAVNDTLAEMIQIVEQGTMATQCGGPSSADGPKPVWIGSMHDDRPWFVLMDVVQKLSKEQHIMSPRTEQDALKLVRLVTAPQQQRNLILTFVPNSTTATTIAARTRMSSYYSNWFGSGTSNDNQSSNDTDRNLPAAGTPLIGLNNTSSWRYSWLPLAVQCRAHGIMMPLLEATVTGDVSAKEPANATTLPNNVTIAERMEAARQYILSSVHRGIQTLRSMNKNNVIMEERLEDTGRKILATIDRSMESMKSTTEERIEAVRRSVLSTVERINRSMESMKSTTEERIEAVRQSILSTVKRIIRKMRSMNVSGMFGMFGTQRQHTVDGDKALHETVGMRPKWSTKKNPWSLTEWIYMVICLSGLVFTGYIQYHNHRLKRHRTWMPQVARLRELALDHIEEATNGGYVTTHLRDAVLAAALLYEEDANNQERRHLQRNIWPTAMKQLRDNPHVFESTVVSSTTGRAQRVLSWRRTLVVEKDAFGEEPRSQSGTRKVTICE</sequence>
<feature type="compositionally biased region" description="Basic residues" evidence="1">
    <location>
        <begin position="48"/>
        <end position="58"/>
    </location>
</feature>
<keyword evidence="2" id="KW-1133">Transmembrane helix</keyword>
<organism evidence="3 4">
    <name type="scientific">Seminavis robusta</name>
    <dbReference type="NCBI Taxonomy" id="568900"/>
    <lineage>
        <taxon>Eukaryota</taxon>
        <taxon>Sar</taxon>
        <taxon>Stramenopiles</taxon>
        <taxon>Ochrophyta</taxon>
        <taxon>Bacillariophyta</taxon>
        <taxon>Bacillariophyceae</taxon>
        <taxon>Bacillariophycidae</taxon>
        <taxon>Naviculales</taxon>
        <taxon>Naviculaceae</taxon>
        <taxon>Seminavis</taxon>
    </lineage>
</organism>
<feature type="transmembrane region" description="Helical" evidence="2">
    <location>
        <begin position="689"/>
        <end position="707"/>
    </location>
</feature>
<gene>
    <name evidence="3" type="ORF">SEMRO_242_G096650.2</name>
</gene>
<accession>A0A9N8HAH6</accession>
<comment type="caution">
    <text evidence="3">The sequence shown here is derived from an EMBL/GenBank/DDBJ whole genome shotgun (WGS) entry which is preliminary data.</text>
</comment>
<feature type="compositionally biased region" description="Low complexity" evidence="1">
    <location>
        <begin position="59"/>
        <end position="85"/>
    </location>
</feature>
<evidence type="ECO:0000256" key="1">
    <source>
        <dbReference type="SAM" id="MobiDB-lite"/>
    </source>
</evidence>
<proteinExistence type="predicted"/>
<feature type="compositionally biased region" description="Low complexity" evidence="1">
    <location>
        <begin position="187"/>
        <end position="198"/>
    </location>
</feature>
<feature type="compositionally biased region" description="Acidic residues" evidence="1">
    <location>
        <begin position="86"/>
        <end position="95"/>
    </location>
</feature>
<evidence type="ECO:0000313" key="3">
    <source>
        <dbReference type="EMBL" id="CAB9505752.1"/>
    </source>
</evidence>
<evidence type="ECO:0000256" key="2">
    <source>
        <dbReference type="SAM" id="Phobius"/>
    </source>
</evidence>
<feature type="region of interest" description="Disordered" evidence="1">
    <location>
        <begin position="27"/>
        <end position="166"/>
    </location>
</feature>
<feature type="compositionally biased region" description="Low complexity" evidence="1">
    <location>
        <begin position="132"/>
        <end position="141"/>
    </location>
</feature>
<feature type="compositionally biased region" description="Basic and acidic residues" evidence="1">
    <location>
        <begin position="199"/>
        <end position="208"/>
    </location>
</feature>
<keyword evidence="4" id="KW-1185">Reference proteome</keyword>
<dbReference type="Proteomes" id="UP001153069">
    <property type="component" value="Unassembled WGS sequence"/>
</dbReference>